<proteinExistence type="predicted"/>
<accession>A0A068VB81</accession>
<organism evidence="2 3">
    <name type="scientific">Coffea canephora</name>
    <name type="common">Robusta coffee</name>
    <dbReference type="NCBI Taxonomy" id="49390"/>
    <lineage>
        <taxon>Eukaryota</taxon>
        <taxon>Viridiplantae</taxon>
        <taxon>Streptophyta</taxon>
        <taxon>Embryophyta</taxon>
        <taxon>Tracheophyta</taxon>
        <taxon>Spermatophyta</taxon>
        <taxon>Magnoliopsida</taxon>
        <taxon>eudicotyledons</taxon>
        <taxon>Gunneridae</taxon>
        <taxon>Pentapetalae</taxon>
        <taxon>asterids</taxon>
        <taxon>lamiids</taxon>
        <taxon>Gentianales</taxon>
        <taxon>Rubiaceae</taxon>
        <taxon>Ixoroideae</taxon>
        <taxon>Gardenieae complex</taxon>
        <taxon>Bertiereae - Coffeeae clade</taxon>
        <taxon>Coffeeae</taxon>
        <taxon>Coffea</taxon>
    </lineage>
</organism>
<reference evidence="3" key="1">
    <citation type="journal article" date="2014" name="Science">
        <title>The coffee genome provides insight into the convergent evolution of caffeine biosynthesis.</title>
        <authorList>
            <person name="Denoeud F."/>
            <person name="Carretero-Paulet L."/>
            <person name="Dereeper A."/>
            <person name="Droc G."/>
            <person name="Guyot R."/>
            <person name="Pietrella M."/>
            <person name="Zheng C."/>
            <person name="Alberti A."/>
            <person name="Anthony F."/>
            <person name="Aprea G."/>
            <person name="Aury J.M."/>
            <person name="Bento P."/>
            <person name="Bernard M."/>
            <person name="Bocs S."/>
            <person name="Campa C."/>
            <person name="Cenci A."/>
            <person name="Combes M.C."/>
            <person name="Crouzillat D."/>
            <person name="Da Silva C."/>
            <person name="Daddiego L."/>
            <person name="De Bellis F."/>
            <person name="Dussert S."/>
            <person name="Garsmeur O."/>
            <person name="Gayraud T."/>
            <person name="Guignon V."/>
            <person name="Jahn K."/>
            <person name="Jamilloux V."/>
            <person name="Joet T."/>
            <person name="Labadie K."/>
            <person name="Lan T."/>
            <person name="Leclercq J."/>
            <person name="Lepelley M."/>
            <person name="Leroy T."/>
            <person name="Li L.T."/>
            <person name="Librado P."/>
            <person name="Lopez L."/>
            <person name="Munoz A."/>
            <person name="Noel B."/>
            <person name="Pallavicini A."/>
            <person name="Perrotta G."/>
            <person name="Poncet V."/>
            <person name="Pot D."/>
            <person name="Priyono X."/>
            <person name="Rigoreau M."/>
            <person name="Rouard M."/>
            <person name="Rozas J."/>
            <person name="Tranchant-Dubreuil C."/>
            <person name="VanBuren R."/>
            <person name="Zhang Q."/>
            <person name="Andrade A.C."/>
            <person name="Argout X."/>
            <person name="Bertrand B."/>
            <person name="de Kochko A."/>
            <person name="Graziosi G."/>
            <person name="Henry R.J."/>
            <person name="Jayarama X."/>
            <person name="Ming R."/>
            <person name="Nagai C."/>
            <person name="Rounsley S."/>
            <person name="Sankoff D."/>
            <person name="Giuliano G."/>
            <person name="Albert V.A."/>
            <person name="Wincker P."/>
            <person name="Lashermes P."/>
        </authorList>
    </citation>
    <scope>NUCLEOTIDE SEQUENCE [LARGE SCALE GENOMIC DNA]</scope>
    <source>
        <strain evidence="3">cv. DH200-94</strain>
    </source>
</reference>
<dbReference type="AlphaFoldDB" id="A0A068VB81"/>
<evidence type="ECO:0000256" key="1">
    <source>
        <dbReference type="SAM" id="MobiDB-lite"/>
    </source>
</evidence>
<dbReference type="InParanoid" id="A0A068VB81"/>
<protein>
    <submittedName>
        <fullName evidence="2">Uncharacterized protein</fullName>
    </submittedName>
</protein>
<keyword evidence="3" id="KW-1185">Reference proteome</keyword>
<gene>
    <name evidence="2" type="ORF">GSCOC_T00009427001</name>
</gene>
<dbReference type="EMBL" id="HG739265">
    <property type="protein sequence ID" value="CDP17814.1"/>
    <property type="molecule type" value="Genomic_DNA"/>
</dbReference>
<dbReference type="Proteomes" id="UP000295252">
    <property type="component" value="Chromosome IV"/>
</dbReference>
<evidence type="ECO:0000313" key="3">
    <source>
        <dbReference type="Proteomes" id="UP000295252"/>
    </source>
</evidence>
<feature type="region of interest" description="Disordered" evidence="1">
    <location>
        <begin position="85"/>
        <end position="105"/>
    </location>
</feature>
<name>A0A068VB81_COFCA</name>
<feature type="compositionally biased region" description="Polar residues" evidence="1">
    <location>
        <begin position="85"/>
        <end position="104"/>
    </location>
</feature>
<evidence type="ECO:0000313" key="2">
    <source>
        <dbReference type="EMBL" id="CDP17814.1"/>
    </source>
</evidence>
<sequence length="122" mass="13313">MFPSSVQSISGLRLSCCLIFHMLQQVFIESDAMPYPTRSNFQLKLSQEKKKSFCSAQSLPQNLVTSPQLRRIKASAGGISGINKSLNSGKQIPSSQAASPTSAKTHFRRFSLRSGVELKPGP</sequence>
<dbReference type="Gramene" id="CDP17814">
    <property type="protein sequence ID" value="CDP17814"/>
    <property type="gene ID" value="GSCOC_T00009427001"/>
</dbReference>